<evidence type="ECO:0000256" key="2">
    <source>
        <dbReference type="ARBA" id="ARBA00022692"/>
    </source>
</evidence>
<proteinExistence type="predicted"/>
<dbReference type="Proteomes" id="UP001257627">
    <property type="component" value="Unassembled WGS sequence"/>
</dbReference>
<keyword evidence="2" id="KW-0812">Transmembrane</keyword>
<comment type="subcellular location">
    <subcellularLocation>
        <location evidence="1">Membrane</location>
        <topology evidence="1">Multi-pass membrane protein</topology>
    </subcellularLocation>
</comment>
<evidence type="ECO:0000256" key="1">
    <source>
        <dbReference type="ARBA" id="ARBA00004141"/>
    </source>
</evidence>
<keyword evidence="6" id="KW-1185">Reference proteome</keyword>
<evidence type="ECO:0000313" key="6">
    <source>
        <dbReference type="Proteomes" id="UP001257627"/>
    </source>
</evidence>
<evidence type="ECO:0000256" key="4">
    <source>
        <dbReference type="ARBA" id="ARBA00023136"/>
    </source>
</evidence>
<comment type="caution">
    <text evidence="5">The sequence shown here is derived from an EMBL/GenBank/DDBJ whole genome shotgun (WGS) entry which is preliminary data.</text>
</comment>
<evidence type="ECO:0000256" key="3">
    <source>
        <dbReference type="ARBA" id="ARBA00022989"/>
    </source>
</evidence>
<accession>A0ABU3UBA2</accession>
<dbReference type="EMBL" id="JARAKF010000001">
    <property type="protein sequence ID" value="MDU8991181.1"/>
    <property type="molecule type" value="Genomic_DNA"/>
</dbReference>
<reference evidence="5 6" key="1">
    <citation type="submission" date="2023-02" db="EMBL/GenBank/DDBJ databases">
        <authorList>
            <person name="Maleckis M."/>
        </authorList>
    </citation>
    <scope>NUCLEOTIDE SEQUENCE [LARGE SCALE GENOMIC DNA]</scope>
    <source>
        <strain evidence="5 6">P8-A2</strain>
    </source>
</reference>
<keyword evidence="3" id="KW-1133">Transmembrane helix</keyword>
<name>A0ABU3UBA2_9ACTN</name>
<dbReference type="Gene3D" id="1.20.1080.10">
    <property type="entry name" value="Glycerol uptake facilitator protein"/>
    <property type="match status" value="1"/>
</dbReference>
<gene>
    <name evidence="5" type="ORF">PU648_01880</name>
</gene>
<keyword evidence="4" id="KW-0472">Membrane</keyword>
<protein>
    <submittedName>
        <fullName evidence="5">Aquaporin</fullName>
    </submittedName>
</protein>
<dbReference type="SUPFAM" id="SSF81338">
    <property type="entry name" value="Aquaporin-like"/>
    <property type="match status" value="1"/>
</dbReference>
<sequence length="109" mass="11255">MSPRWEPDPQLLANSLATVFGLGVLITLLGPVSGAHFNPAVIRLVRTTATAVWARTARAPMHPVAQGPANDAVTAGAATRKGPRWTSAGARMSTTVTIAINAIGTASRT</sequence>
<dbReference type="InterPro" id="IPR023271">
    <property type="entry name" value="Aquaporin-like"/>
</dbReference>
<organism evidence="5 6">
    <name type="scientific">Streptomyces mirabilis</name>
    <dbReference type="NCBI Taxonomy" id="68239"/>
    <lineage>
        <taxon>Bacteria</taxon>
        <taxon>Bacillati</taxon>
        <taxon>Actinomycetota</taxon>
        <taxon>Actinomycetes</taxon>
        <taxon>Kitasatosporales</taxon>
        <taxon>Streptomycetaceae</taxon>
        <taxon>Streptomyces</taxon>
    </lineage>
</organism>
<evidence type="ECO:0000313" key="5">
    <source>
        <dbReference type="EMBL" id="MDU8991181.1"/>
    </source>
</evidence>